<evidence type="ECO:0000256" key="5">
    <source>
        <dbReference type="ARBA" id="ARBA00022833"/>
    </source>
</evidence>
<feature type="region of interest" description="Disordered" evidence="10">
    <location>
        <begin position="14"/>
        <end position="46"/>
    </location>
</feature>
<evidence type="ECO:0000313" key="13">
    <source>
        <dbReference type="Proteomes" id="UP000000591"/>
    </source>
</evidence>
<dbReference type="InterPro" id="IPR036236">
    <property type="entry name" value="Znf_C2H2_sf"/>
</dbReference>
<evidence type="ECO:0000256" key="8">
    <source>
        <dbReference type="ARBA" id="ARBA00023242"/>
    </source>
</evidence>
<feature type="region of interest" description="Disordered" evidence="10">
    <location>
        <begin position="308"/>
        <end position="351"/>
    </location>
</feature>
<evidence type="ECO:0000256" key="6">
    <source>
        <dbReference type="ARBA" id="ARBA00023015"/>
    </source>
</evidence>
<dbReference type="GO" id="GO:0071248">
    <property type="term" value="P:cellular response to metal ion"/>
    <property type="evidence" value="ECO:0007669"/>
    <property type="project" value="UniProtKB-ARBA"/>
</dbReference>
<dbReference type="FunFam" id="3.30.160.60:FF:000181">
    <property type="entry name" value="C2H2 type zinc finger protein"/>
    <property type="match status" value="1"/>
</dbReference>
<reference evidence="13" key="2">
    <citation type="journal article" date="2013" name="G3 (Bethesda)">
        <title>Genomes of Ashbya fungi isolated from insects reveal four mating-type loci, numerous translocations, lack of transposons, and distinct gene duplications.</title>
        <authorList>
            <person name="Dietrich F.S."/>
            <person name="Voegeli S."/>
            <person name="Kuo S."/>
            <person name="Philippsen P."/>
        </authorList>
    </citation>
    <scope>GENOME REANNOTATION</scope>
    <source>
        <strain evidence="13">ATCC 10895 / CBS 109.51 / FGSC 9923 / NRRL Y-1056</strain>
    </source>
</reference>
<keyword evidence="3" id="KW-0677">Repeat</keyword>
<dbReference type="GO" id="GO:0001228">
    <property type="term" value="F:DNA-binding transcription activator activity, RNA polymerase II-specific"/>
    <property type="evidence" value="ECO:0000318"/>
    <property type="project" value="GO_Central"/>
</dbReference>
<dbReference type="Proteomes" id="UP000000591">
    <property type="component" value="Chromosome IV"/>
</dbReference>
<proteinExistence type="predicted"/>
<dbReference type="GO" id="GO:0071467">
    <property type="term" value="P:cellular response to pH"/>
    <property type="evidence" value="ECO:0007669"/>
    <property type="project" value="UniProtKB-ARBA"/>
</dbReference>
<dbReference type="STRING" id="284811.Q75AW8"/>
<dbReference type="SUPFAM" id="SSF57667">
    <property type="entry name" value="beta-beta-alpha zinc fingers"/>
    <property type="match status" value="1"/>
</dbReference>
<evidence type="ECO:0000256" key="2">
    <source>
        <dbReference type="ARBA" id="ARBA00022723"/>
    </source>
</evidence>
<gene>
    <name evidence="12" type="ORF">AGOS_ADL198W</name>
</gene>
<feature type="compositionally biased region" description="Basic residues" evidence="10">
    <location>
        <begin position="322"/>
        <end position="331"/>
    </location>
</feature>
<feature type="domain" description="C2H2-type" evidence="11">
    <location>
        <begin position="482"/>
        <end position="518"/>
    </location>
</feature>
<feature type="compositionally biased region" description="Polar residues" evidence="10">
    <location>
        <begin position="332"/>
        <end position="345"/>
    </location>
</feature>
<keyword evidence="8" id="KW-0539">Nucleus</keyword>
<organism evidence="12 13">
    <name type="scientific">Eremothecium gossypii (strain ATCC 10895 / CBS 109.51 / FGSC 9923 / NRRL Y-1056)</name>
    <name type="common">Yeast</name>
    <name type="synonym">Ashbya gossypii</name>
    <dbReference type="NCBI Taxonomy" id="284811"/>
    <lineage>
        <taxon>Eukaryota</taxon>
        <taxon>Fungi</taxon>
        <taxon>Dikarya</taxon>
        <taxon>Ascomycota</taxon>
        <taxon>Saccharomycotina</taxon>
        <taxon>Saccharomycetes</taxon>
        <taxon>Saccharomycetales</taxon>
        <taxon>Saccharomycetaceae</taxon>
        <taxon>Eremothecium</taxon>
    </lineage>
</organism>
<comment type="subcellular location">
    <subcellularLocation>
        <location evidence="1">Nucleus</location>
    </subcellularLocation>
</comment>
<evidence type="ECO:0000256" key="7">
    <source>
        <dbReference type="ARBA" id="ARBA00023163"/>
    </source>
</evidence>
<dbReference type="PANTHER" id="PTHR24388:SF54">
    <property type="entry name" value="PROTEIN ESCARGOT"/>
    <property type="match status" value="1"/>
</dbReference>
<dbReference type="FunFam" id="3.30.160.60:FF:000065">
    <property type="entry name" value="B-cell CLL/lymphoma 6, member B"/>
    <property type="match status" value="1"/>
</dbReference>
<keyword evidence="5" id="KW-0862">Zinc</keyword>
<dbReference type="GO" id="GO:0008270">
    <property type="term" value="F:zinc ion binding"/>
    <property type="evidence" value="ECO:0007669"/>
    <property type="project" value="UniProtKB-KW"/>
</dbReference>
<keyword evidence="4 9" id="KW-0863">Zinc-finger</keyword>
<feature type="region of interest" description="Disordered" evidence="10">
    <location>
        <begin position="271"/>
        <end position="295"/>
    </location>
</feature>
<dbReference type="PROSITE" id="PS50157">
    <property type="entry name" value="ZINC_FINGER_C2H2_2"/>
    <property type="match status" value="3"/>
</dbReference>
<evidence type="ECO:0000256" key="3">
    <source>
        <dbReference type="ARBA" id="ARBA00022737"/>
    </source>
</evidence>
<sequence length="547" mass="60305">MCFEDYLNAQTVGSDVSPDKARMNSSNKANGGMRMQEKEGSPAYDMESEMTADGVSLFNSFHTNPTTTLTVPQVILSPYDQDESFGTPTQHLGQPFQAPTINIQTPLEGAVGSPALDMSSPMNLPQYAEGIDVDQLRLPNTPNRDSYLSASMSDQSVSAYNAHSPETAHFLRHQNVAVSPQVSYLRTGNDDFDELLSLHSGTTENSEYFQIHDVDDLNAILDDNVHLFYSPHTGDSFDAHQLPVNDISASPATTPQYAPLINVHRVDGTLPPSSISVTPSPRTSFNDEDNRPNLDFLSVKGNEEFALTDDDELEDAHEQMRQGRRYKRRSSTKSLRSQSIANTPSQEDKAHTLNKNREKLLELAALHIPNSSSANSLSPTSLGPSTGPAETSSPADHSAPLDEGETALNLSGNTRRKSLQKNPAIYSCNLCDKKFTRPYNLKSHLRTHTDERPFSCSVCGKAFARQHDRKRHEDLHSGKKRYVCGGKLKGGATWGCGKKFARSDALGRHFKTESGRRCIAPLYDEASKERAANNMAPLTENDQFWLS</sequence>
<feature type="domain" description="C2H2-type" evidence="11">
    <location>
        <begin position="426"/>
        <end position="453"/>
    </location>
</feature>
<dbReference type="InParanoid" id="Q75AW8"/>
<feature type="domain" description="C2H2-type" evidence="11">
    <location>
        <begin position="454"/>
        <end position="481"/>
    </location>
</feature>
<dbReference type="Gene3D" id="3.30.160.60">
    <property type="entry name" value="Classic Zinc Finger"/>
    <property type="match status" value="3"/>
</dbReference>
<dbReference type="EMBL" id="AE016817">
    <property type="protein sequence ID" value="AAS51722.2"/>
    <property type="molecule type" value="Genomic_DNA"/>
</dbReference>
<protein>
    <submittedName>
        <fullName evidence="12">ADL198Wp</fullName>
    </submittedName>
</protein>
<dbReference type="AlphaFoldDB" id="Q75AW8"/>
<dbReference type="FunCoup" id="Q75AW8">
    <property type="interactions" value="796"/>
</dbReference>
<dbReference type="GeneID" id="4620040"/>
<dbReference type="PROSITE" id="PS00028">
    <property type="entry name" value="ZINC_FINGER_C2H2_1"/>
    <property type="match status" value="2"/>
</dbReference>
<feature type="compositionally biased region" description="Polar residues" evidence="10">
    <location>
        <begin position="271"/>
        <end position="284"/>
    </location>
</feature>
<keyword evidence="7" id="KW-0804">Transcription</keyword>
<keyword evidence="13" id="KW-1185">Reference proteome</keyword>
<evidence type="ECO:0000256" key="10">
    <source>
        <dbReference type="SAM" id="MobiDB-lite"/>
    </source>
</evidence>
<evidence type="ECO:0000313" key="12">
    <source>
        <dbReference type="EMBL" id="AAS51722.2"/>
    </source>
</evidence>
<dbReference type="SMART" id="SM00355">
    <property type="entry name" value="ZnF_C2H2"/>
    <property type="match status" value="2"/>
</dbReference>
<dbReference type="OrthoDB" id="8117402at2759"/>
<evidence type="ECO:0000256" key="4">
    <source>
        <dbReference type="ARBA" id="ARBA00022771"/>
    </source>
</evidence>
<dbReference type="InterPro" id="IPR013087">
    <property type="entry name" value="Znf_C2H2_type"/>
</dbReference>
<dbReference type="InterPro" id="IPR050527">
    <property type="entry name" value="Snail/Krueppel_Znf"/>
</dbReference>
<evidence type="ECO:0000259" key="11">
    <source>
        <dbReference type="PROSITE" id="PS50157"/>
    </source>
</evidence>
<feature type="region of interest" description="Disordered" evidence="10">
    <location>
        <begin position="371"/>
        <end position="416"/>
    </location>
</feature>
<accession>Q75AW8</accession>
<keyword evidence="6" id="KW-0805">Transcription regulation</keyword>
<dbReference type="eggNOG" id="KOG1721">
    <property type="taxonomic scope" value="Eukaryota"/>
</dbReference>
<dbReference type="Pfam" id="PF00096">
    <property type="entry name" value="zf-C2H2"/>
    <property type="match status" value="2"/>
</dbReference>
<evidence type="ECO:0000256" key="9">
    <source>
        <dbReference type="PROSITE-ProRule" id="PRU00042"/>
    </source>
</evidence>
<dbReference type="PANTHER" id="PTHR24388">
    <property type="entry name" value="ZINC FINGER PROTEIN"/>
    <property type="match status" value="1"/>
</dbReference>
<reference evidence="12 13" key="1">
    <citation type="journal article" date="2004" name="Science">
        <title>The Ashbya gossypii genome as a tool for mapping the ancient Saccharomyces cerevisiae genome.</title>
        <authorList>
            <person name="Dietrich F.S."/>
            <person name="Voegeli S."/>
            <person name="Brachat S."/>
            <person name="Lerch A."/>
            <person name="Gates K."/>
            <person name="Steiner S."/>
            <person name="Mohr C."/>
            <person name="Pohlmann R."/>
            <person name="Luedi P."/>
            <person name="Choi S."/>
            <person name="Wing R.A."/>
            <person name="Flavier A."/>
            <person name="Gaffney T.D."/>
            <person name="Philippsen P."/>
        </authorList>
    </citation>
    <scope>NUCLEOTIDE SEQUENCE [LARGE SCALE GENOMIC DNA]</scope>
    <source>
        <strain evidence="13">ATCC 10895 / CBS 109.51 / FGSC 9923 / NRRL Y-1056</strain>
    </source>
</reference>
<dbReference type="HOGENOM" id="CLU_030450_0_0_1"/>
<keyword evidence="2" id="KW-0479">Metal-binding</keyword>
<name>Q75AW8_EREGS</name>
<feature type="compositionally biased region" description="Low complexity" evidence="10">
    <location>
        <begin position="371"/>
        <end position="382"/>
    </location>
</feature>
<dbReference type="GO" id="GO:0000978">
    <property type="term" value="F:RNA polymerase II cis-regulatory region sequence-specific DNA binding"/>
    <property type="evidence" value="ECO:0000318"/>
    <property type="project" value="GO_Central"/>
</dbReference>
<dbReference type="GO" id="GO:0005634">
    <property type="term" value="C:nucleus"/>
    <property type="evidence" value="ECO:0000318"/>
    <property type="project" value="GO_Central"/>
</dbReference>
<dbReference type="RefSeq" id="NP_983898.2">
    <property type="nucleotide sequence ID" value="NM_209251.2"/>
</dbReference>
<evidence type="ECO:0000256" key="1">
    <source>
        <dbReference type="ARBA" id="ARBA00004123"/>
    </source>
</evidence>
<dbReference type="GO" id="GO:0006357">
    <property type="term" value="P:regulation of transcription by RNA polymerase II"/>
    <property type="evidence" value="ECO:0000318"/>
    <property type="project" value="GO_Central"/>
</dbReference>
<dbReference type="KEGG" id="ago:AGOS_ADL198W"/>
<dbReference type="OMA" id="HEQMRQG"/>